<accession>A0A939DHD6</accession>
<sequence>MKGSLDAIVLAGEGGAARPIGEGPKALLPLGGKPLLQHVLEALDAVPRVRRIVVVGARAELETCLAPLTLAHPVDILEQGATAYRNFWSAFCHLQRNQAEDPDRPVLVLAADTPLITSGELEEFLDRCDLERLDYCIGMTEERYLTRYYPSDTAPGIHMRYLHLADGSLRLNNLHLVKPLRVDNRGYIQDIYEFRYQRDLVNILRAARDLLRQPGIGWRALYLYLLLQLAEAGHALGWRGAWNFFRRRVSRAEVSAIASSVLKTRAGIVETTIGGTAIDVDNARDYATLQQRWEEFHRALPCRE</sequence>
<evidence type="ECO:0000259" key="3">
    <source>
        <dbReference type="Pfam" id="PF12804"/>
    </source>
</evidence>
<evidence type="ECO:0000256" key="1">
    <source>
        <dbReference type="ARBA" id="ARBA00022679"/>
    </source>
</evidence>
<dbReference type="SUPFAM" id="SSF53448">
    <property type="entry name" value="Nucleotide-diphospho-sugar transferases"/>
    <property type="match status" value="1"/>
</dbReference>
<dbReference type="EMBL" id="JAFKCZ010000011">
    <property type="protein sequence ID" value="MBN7798058.1"/>
    <property type="molecule type" value="Genomic_DNA"/>
</dbReference>
<dbReference type="AlphaFoldDB" id="A0A939DHD6"/>
<evidence type="ECO:0000313" key="4">
    <source>
        <dbReference type="EMBL" id="MBN7798058.1"/>
    </source>
</evidence>
<reference evidence="4" key="1">
    <citation type="submission" date="2021-02" db="EMBL/GenBank/DDBJ databases">
        <title>PHA producing bacteria isolated from coastal sediment in Guangdong, Shenzhen.</title>
        <authorList>
            <person name="Zheng W."/>
            <person name="Yu S."/>
            <person name="Huang Y."/>
        </authorList>
    </citation>
    <scope>NUCLEOTIDE SEQUENCE</scope>
    <source>
        <strain evidence="4">TN14-10</strain>
    </source>
</reference>
<dbReference type="InterPro" id="IPR025877">
    <property type="entry name" value="MobA-like_NTP_Trfase"/>
</dbReference>
<dbReference type="PANTHER" id="PTHR19136:SF81">
    <property type="entry name" value="MOLYBDENUM COFACTOR GUANYLYLTRANSFERASE"/>
    <property type="match status" value="1"/>
</dbReference>
<feature type="domain" description="MobA-like NTP transferase" evidence="3">
    <location>
        <begin position="7"/>
        <end position="163"/>
    </location>
</feature>
<keyword evidence="5" id="KW-1185">Reference proteome</keyword>
<dbReference type="GO" id="GO:0016779">
    <property type="term" value="F:nucleotidyltransferase activity"/>
    <property type="evidence" value="ECO:0007669"/>
    <property type="project" value="TreeGrafter"/>
</dbReference>
<dbReference type="InterPro" id="IPR029044">
    <property type="entry name" value="Nucleotide-diphossugar_trans"/>
</dbReference>
<dbReference type="Gene3D" id="3.90.550.10">
    <property type="entry name" value="Spore Coat Polysaccharide Biosynthesis Protein SpsA, Chain A"/>
    <property type="match status" value="1"/>
</dbReference>
<protein>
    <submittedName>
        <fullName evidence="4">NTP transferase domain-containing protein</fullName>
    </submittedName>
</protein>
<organism evidence="4 5">
    <name type="scientific">Parahaliea mediterranea</name>
    <dbReference type="NCBI Taxonomy" id="651086"/>
    <lineage>
        <taxon>Bacteria</taxon>
        <taxon>Pseudomonadati</taxon>
        <taxon>Pseudomonadota</taxon>
        <taxon>Gammaproteobacteria</taxon>
        <taxon>Cellvibrionales</taxon>
        <taxon>Halieaceae</taxon>
        <taxon>Parahaliea</taxon>
    </lineage>
</organism>
<evidence type="ECO:0000313" key="5">
    <source>
        <dbReference type="Proteomes" id="UP000664303"/>
    </source>
</evidence>
<gene>
    <name evidence="4" type="ORF">JYP50_15725</name>
</gene>
<proteinExistence type="predicted"/>
<keyword evidence="2" id="KW-0460">Magnesium</keyword>
<comment type="caution">
    <text evidence="4">The sequence shown here is derived from an EMBL/GenBank/DDBJ whole genome shotgun (WGS) entry which is preliminary data.</text>
</comment>
<keyword evidence="1 4" id="KW-0808">Transferase</keyword>
<dbReference type="Pfam" id="PF12804">
    <property type="entry name" value="NTP_transf_3"/>
    <property type="match status" value="1"/>
</dbReference>
<dbReference type="PANTHER" id="PTHR19136">
    <property type="entry name" value="MOLYBDENUM COFACTOR GUANYLYLTRANSFERASE"/>
    <property type="match status" value="1"/>
</dbReference>
<dbReference type="RefSeq" id="WP_206561499.1">
    <property type="nucleotide sequence ID" value="NZ_JAFKCZ010000011.1"/>
</dbReference>
<dbReference type="Proteomes" id="UP000664303">
    <property type="component" value="Unassembled WGS sequence"/>
</dbReference>
<name>A0A939DHD6_9GAMM</name>
<evidence type="ECO:0000256" key="2">
    <source>
        <dbReference type="ARBA" id="ARBA00022842"/>
    </source>
</evidence>